<sequence>MRLKVAPWKAKLFAEISSGVLKKSNIKDFFSGHLRSGVSPVPSSHRTRKAPAAIHRTKKMR</sequence>
<evidence type="ECO:0000313" key="3">
    <source>
        <dbReference type="Proteomes" id="UP000323393"/>
    </source>
</evidence>
<evidence type="ECO:0000313" key="2">
    <source>
        <dbReference type="EMBL" id="TYS61240.1"/>
    </source>
</evidence>
<dbReference type="AlphaFoldDB" id="A0AA94WV40"/>
<name>A0AA94WV40_9BACI</name>
<organism evidence="2 3">
    <name type="scientific">Sutcliffiella horikoshii</name>
    <dbReference type="NCBI Taxonomy" id="79883"/>
    <lineage>
        <taxon>Bacteria</taxon>
        <taxon>Bacillati</taxon>
        <taxon>Bacillota</taxon>
        <taxon>Bacilli</taxon>
        <taxon>Bacillales</taxon>
        <taxon>Bacillaceae</taxon>
        <taxon>Sutcliffiella</taxon>
    </lineage>
</organism>
<accession>A0AA94WV40</accession>
<protein>
    <submittedName>
        <fullName evidence="2">Uncharacterized protein</fullName>
    </submittedName>
</protein>
<reference evidence="2 3" key="1">
    <citation type="submission" date="2019-08" db="EMBL/GenBank/DDBJ databases">
        <title>Bacillus genomes from the desert of Cuatro Cienegas, Coahuila.</title>
        <authorList>
            <person name="Olmedo-Alvarez G."/>
        </authorList>
    </citation>
    <scope>NUCLEOTIDE SEQUENCE [LARGE SCALE GENOMIC DNA]</scope>
    <source>
        <strain evidence="2 3">CH88_3T</strain>
    </source>
</reference>
<gene>
    <name evidence="2" type="ORF">FZC74_02910</name>
</gene>
<evidence type="ECO:0000256" key="1">
    <source>
        <dbReference type="SAM" id="MobiDB-lite"/>
    </source>
</evidence>
<comment type="caution">
    <text evidence="2">The sequence shown here is derived from an EMBL/GenBank/DDBJ whole genome shotgun (WGS) entry which is preliminary data.</text>
</comment>
<dbReference type="Proteomes" id="UP000323393">
    <property type="component" value="Unassembled WGS sequence"/>
</dbReference>
<feature type="region of interest" description="Disordered" evidence="1">
    <location>
        <begin position="37"/>
        <end position="61"/>
    </location>
</feature>
<proteinExistence type="predicted"/>
<feature type="compositionally biased region" description="Basic residues" evidence="1">
    <location>
        <begin position="45"/>
        <end position="61"/>
    </location>
</feature>
<dbReference type="EMBL" id="VTEU01000001">
    <property type="protein sequence ID" value="TYS61240.1"/>
    <property type="molecule type" value="Genomic_DNA"/>
</dbReference>